<evidence type="ECO:0000256" key="2">
    <source>
        <dbReference type="SAM" id="Phobius"/>
    </source>
</evidence>
<organism evidence="3 4">
    <name type="scientific">Helicobacter heilmannii</name>
    <dbReference type="NCBI Taxonomy" id="35817"/>
    <lineage>
        <taxon>Bacteria</taxon>
        <taxon>Pseudomonadati</taxon>
        <taxon>Campylobacterota</taxon>
        <taxon>Epsilonproteobacteria</taxon>
        <taxon>Campylobacterales</taxon>
        <taxon>Helicobacteraceae</taxon>
        <taxon>Helicobacter</taxon>
    </lineage>
</organism>
<keyword evidence="2" id="KW-0472">Membrane</keyword>
<evidence type="ECO:0000313" key="4">
    <source>
        <dbReference type="Proteomes" id="UP000046090"/>
    </source>
</evidence>
<keyword evidence="4" id="KW-1185">Reference proteome</keyword>
<keyword evidence="2" id="KW-0812">Transmembrane</keyword>
<feature type="compositionally biased region" description="Polar residues" evidence="1">
    <location>
        <begin position="106"/>
        <end position="124"/>
    </location>
</feature>
<keyword evidence="2" id="KW-1133">Transmembrane helix</keyword>
<feature type="compositionally biased region" description="Basic and acidic residues" evidence="1">
    <location>
        <begin position="150"/>
        <end position="173"/>
    </location>
</feature>
<evidence type="ECO:0000313" key="3">
    <source>
        <dbReference type="EMBL" id="CRI34746.1"/>
    </source>
</evidence>
<feature type="compositionally biased region" description="Basic and acidic residues" evidence="1">
    <location>
        <begin position="193"/>
        <end position="204"/>
    </location>
</feature>
<feature type="transmembrane region" description="Helical" evidence="2">
    <location>
        <begin position="34"/>
        <end position="53"/>
    </location>
</feature>
<accession>A0A0K2Y6F3</accession>
<name>A0A0K2Y6F3_HELHE</name>
<evidence type="ECO:0000256" key="1">
    <source>
        <dbReference type="SAM" id="MobiDB-lite"/>
    </source>
</evidence>
<reference evidence="4" key="1">
    <citation type="submission" date="2014-12" db="EMBL/GenBank/DDBJ databases">
        <authorList>
            <person name="Smet A."/>
        </authorList>
    </citation>
    <scope>NUCLEOTIDE SEQUENCE [LARGE SCALE GENOMIC DNA]</scope>
</reference>
<feature type="compositionally biased region" description="Basic and acidic residues" evidence="1">
    <location>
        <begin position="88"/>
        <end position="105"/>
    </location>
</feature>
<proteinExistence type="predicted"/>
<dbReference type="AlphaFoldDB" id="A0A0K2Y6F3"/>
<feature type="region of interest" description="Disordered" evidence="1">
    <location>
        <begin position="59"/>
        <end position="204"/>
    </location>
</feature>
<dbReference type="GeneID" id="76197263"/>
<sequence length="311" mass="34795">MDNKNEFGELDPSLRRHVDAVLEEEQKSSGFKKILLMVAIVLIVLVVVVVVFYKSTREPAKSASVPPEKNMQKVGNAHDFESLTLEPSVKKPEEDRFDQIVKDIQSKQNQPTANTSSADSTDNKLSALPASPLDKPAHASPLNTPLHQTPRSEHGAEHLTHEEAHHGAHEKSAQAHTQTHQVEHKPAHPVHNAHAEHKPAHPVHKLEHKPERIAHNERKTIHPTAHTPAKHPAKHPAKASLPKGFYLQVGVFSKTPNEKFLEAIKPYPHKVQDFHGQKRYLIGPFESQEKADKELEKVSKDVAKPVHVQIK</sequence>
<dbReference type="RefSeq" id="WP_015107182.1">
    <property type="nucleotide sequence ID" value="NZ_CDMK01000002.1"/>
</dbReference>
<dbReference type="EMBL" id="CDMK01000002">
    <property type="protein sequence ID" value="CRI34746.1"/>
    <property type="molecule type" value="Genomic_DNA"/>
</dbReference>
<gene>
    <name evidence="3" type="ORF">HHE01_05470</name>
</gene>
<protein>
    <submittedName>
        <fullName evidence="3">Putative</fullName>
    </submittedName>
</protein>
<dbReference type="Proteomes" id="UP000046090">
    <property type="component" value="Unassembled WGS sequence"/>
</dbReference>